<evidence type="ECO:0000256" key="1">
    <source>
        <dbReference type="SAM" id="MobiDB-lite"/>
    </source>
</evidence>
<dbReference type="Proteomes" id="UP000034838">
    <property type="component" value="Unassembled WGS sequence"/>
</dbReference>
<evidence type="ECO:0008006" key="4">
    <source>
        <dbReference type="Google" id="ProtNLM"/>
    </source>
</evidence>
<reference evidence="2" key="1">
    <citation type="submission" date="2016-10" db="EMBL/GenBank/DDBJ databases">
        <title>Genome sequence of Streptomyces malaysiense MUSC 136.</title>
        <authorList>
            <person name="Lee L.-H."/>
            <person name="Ser H.-L."/>
        </authorList>
    </citation>
    <scope>NUCLEOTIDE SEQUENCE [LARGE SCALE GENOMIC DNA]</scope>
    <source>
        <strain evidence="2">MUSC 136</strain>
    </source>
</reference>
<protein>
    <recommendedName>
        <fullName evidence="4">OmpA-like domain-containing protein</fullName>
    </recommendedName>
</protein>
<evidence type="ECO:0000313" key="2">
    <source>
        <dbReference type="EMBL" id="OIK26138.1"/>
    </source>
</evidence>
<feature type="region of interest" description="Disordered" evidence="1">
    <location>
        <begin position="85"/>
        <end position="111"/>
    </location>
</feature>
<keyword evidence="3" id="KW-1185">Reference proteome</keyword>
<comment type="caution">
    <text evidence="2">The sequence shown here is derived from an EMBL/GenBank/DDBJ whole genome shotgun (WGS) entry which is preliminary data.</text>
</comment>
<accession>A0A1J4PZJ7</accession>
<dbReference type="AlphaFoldDB" id="A0A1J4PZJ7"/>
<organism evidence="2 3">
    <name type="scientific">Streptomyces malaysiense</name>
    <dbReference type="NCBI Taxonomy" id="1428626"/>
    <lineage>
        <taxon>Bacteria</taxon>
        <taxon>Bacillati</taxon>
        <taxon>Actinomycetota</taxon>
        <taxon>Actinomycetes</taxon>
        <taxon>Kitasatosporales</taxon>
        <taxon>Streptomycetaceae</taxon>
        <taxon>Streptomyces</taxon>
    </lineage>
</organism>
<evidence type="ECO:0000313" key="3">
    <source>
        <dbReference type="Proteomes" id="UP000034838"/>
    </source>
</evidence>
<feature type="compositionally biased region" description="Low complexity" evidence="1">
    <location>
        <begin position="93"/>
        <end position="107"/>
    </location>
</feature>
<sequence>MHRLAAEVAWASVANTRAGLPPPRVVVVGHAEGTRGGLPHFGESLRRGQARADGVAEVFRPALAVHLARLQADGRSVTRLADIEVTTRSEGNAPPGGAPTDPDGDPAAGRRRAFVVVELPRPGGGDAQ</sequence>
<dbReference type="RefSeq" id="WP_046422517.1">
    <property type="nucleotide sequence ID" value="NZ_LBDA02000039.1"/>
</dbReference>
<proteinExistence type="predicted"/>
<dbReference type="EMBL" id="LBDA02000039">
    <property type="protein sequence ID" value="OIK26138.1"/>
    <property type="molecule type" value="Genomic_DNA"/>
</dbReference>
<name>A0A1J4PZJ7_9ACTN</name>
<dbReference type="OrthoDB" id="1215854at2"/>
<gene>
    <name evidence="2" type="ORF">VT52_017860</name>
</gene>